<evidence type="ECO:0000256" key="4">
    <source>
        <dbReference type="ARBA" id="ARBA00022989"/>
    </source>
</evidence>
<feature type="transmembrane region" description="Helical" evidence="6">
    <location>
        <begin position="73"/>
        <end position="91"/>
    </location>
</feature>
<sequence>MNQSPDKSAVAATARPAMGFLATAGSWLDENIFALGREMRLSYLPPLMVYVAAGISGLTGIVGTFYVKERLGLSAEFLAALGFWMMLPWALKMPLGHLVDLVWRWKSLLVYLGAGLITLSLLIMIGLLGHLEEMRAIATVEAWYVTAALLAPIGYVLQDVVADAMTVEAVPRVDKDGNPLTLESRKSMHVTMQTLGRVAIISGGILVSLVNVYVLQGVGELPEAGKAAAYLFVYELALIIPLVSVTGVLFASWLRRRDITRLMAQGHSRMESEALLGVNPDPPPVNWWILGGGLAFTAISLSVGLSQIPGGEEIIFLVSMAIVLFLMWRLTGELEPEARNVLVGTAILIFVFRAIPGPGAGSTWWMIDHLGFDQQFLATLSLIGATLTLAGMFIFRRFMAERSIAYIIGWLTIVGTFLSLPIIGMYYGLHEWTASLTNGVVDARFIAVIDTALESPLGQIAMIPMLAWIANSAPEALKATFFAVMASFTNLALSASQLGTKYMNQIFMVTREVTDPDTGKITVPADYSELGPLLVSVTVIGLVLPLLAIFLLRYSRFRNA</sequence>
<dbReference type="EMBL" id="FOCT01000004">
    <property type="protein sequence ID" value="SEN40566.1"/>
    <property type="molecule type" value="Genomic_DNA"/>
</dbReference>
<organism evidence="7 8">
    <name type="scientific">Nitrosospira multiformis</name>
    <dbReference type="NCBI Taxonomy" id="1231"/>
    <lineage>
        <taxon>Bacteria</taxon>
        <taxon>Pseudomonadati</taxon>
        <taxon>Pseudomonadota</taxon>
        <taxon>Betaproteobacteria</taxon>
        <taxon>Nitrosomonadales</taxon>
        <taxon>Nitrosomonadaceae</taxon>
        <taxon>Nitrosospira</taxon>
    </lineage>
</organism>
<evidence type="ECO:0000256" key="1">
    <source>
        <dbReference type="ARBA" id="ARBA00004141"/>
    </source>
</evidence>
<feature type="transmembrane region" description="Helical" evidence="6">
    <location>
        <begin position="287"/>
        <end position="308"/>
    </location>
</feature>
<keyword evidence="3 6" id="KW-0812">Transmembrane</keyword>
<feature type="transmembrane region" description="Helical" evidence="6">
    <location>
        <begin position="47"/>
        <end position="66"/>
    </location>
</feature>
<accession>A0A1H8G948</accession>
<feature type="transmembrane region" description="Helical" evidence="6">
    <location>
        <begin position="195"/>
        <end position="215"/>
    </location>
</feature>
<dbReference type="Proteomes" id="UP000183898">
    <property type="component" value="Unassembled WGS sequence"/>
</dbReference>
<evidence type="ECO:0000313" key="8">
    <source>
        <dbReference type="Proteomes" id="UP000183898"/>
    </source>
</evidence>
<dbReference type="InterPro" id="IPR039309">
    <property type="entry name" value="BT1"/>
</dbReference>
<feature type="transmembrane region" description="Helical" evidence="6">
    <location>
        <begin position="338"/>
        <end position="356"/>
    </location>
</feature>
<comment type="subcellular location">
    <subcellularLocation>
        <location evidence="1">Membrane</location>
        <topology evidence="1">Multi-pass membrane protein</topology>
    </subcellularLocation>
</comment>
<dbReference type="GO" id="GO:0016020">
    <property type="term" value="C:membrane"/>
    <property type="evidence" value="ECO:0007669"/>
    <property type="project" value="UniProtKB-SubCell"/>
</dbReference>
<proteinExistence type="predicted"/>
<gene>
    <name evidence="7" type="ORF">SAMN05216404_104137</name>
</gene>
<evidence type="ECO:0000256" key="5">
    <source>
        <dbReference type="ARBA" id="ARBA00023136"/>
    </source>
</evidence>
<dbReference type="PANTHER" id="PTHR31585:SF0">
    <property type="entry name" value="FOLATE-BIOPTERIN TRANSPORTER 1, CHLOROPLASTIC"/>
    <property type="match status" value="1"/>
</dbReference>
<feature type="transmembrane region" description="Helical" evidence="6">
    <location>
        <begin position="376"/>
        <end position="395"/>
    </location>
</feature>
<feature type="transmembrane region" description="Helical" evidence="6">
    <location>
        <begin position="227"/>
        <end position="254"/>
    </location>
</feature>
<evidence type="ECO:0000313" key="7">
    <source>
        <dbReference type="EMBL" id="SEN40566.1"/>
    </source>
</evidence>
<protein>
    <submittedName>
        <fullName evidence="7">BT1 family protein</fullName>
    </submittedName>
</protein>
<evidence type="ECO:0000256" key="6">
    <source>
        <dbReference type="SAM" id="Phobius"/>
    </source>
</evidence>
<feature type="transmembrane region" description="Helical" evidence="6">
    <location>
        <begin position="533"/>
        <end position="552"/>
    </location>
</feature>
<evidence type="ECO:0000256" key="3">
    <source>
        <dbReference type="ARBA" id="ARBA00022692"/>
    </source>
</evidence>
<name>A0A1H8G948_9PROT</name>
<keyword evidence="2" id="KW-0813">Transport</keyword>
<keyword evidence="5 6" id="KW-0472">Membrane</keyword>
<dbReference type="AlphaFoldDB" id="A0A1H8G948"/>
<feature type="transmembrane region" description="Helical" evidence="6">
    <location>
        <begin position="111"/>
        <end position="131"/>
    </location>
</feature>
<feature type="transmembrane region" description="Helical" evidence="6">
    <location>
        <begin position="314"/>
        <end position="331"/>
    </location>
</feature>
<dbReference type="PANTHER" id="PTHR31585">
    <property type="entry name" value="FOLATE-BIOPTERIN TRANSPORTER 1, CHLOROPLASTIC"/>
    <property type="match status" value="1"/>
</dbReference>
<keyword evidence="4 6" id="KW-1133">Transmembrane helix</keyword>
<evidence type="ECO:0000256" key="2">
    <source>
        <dbReference type="ARBA" id="ARBA00022448"/>
    </source>
</evidence>
<feature type="transmembrane region" description="Helical" evidence="6">
    <location>
        <begin position="407"/>
        <end position="429"/>
    </location>
</feature>
<dbReference type="Pfam" id="PF03092">
    <property type="entry name" value="BT1"/>
    <property type="match status" value="1"/>
</dbReference>
<reference evidence="7 8" key="1">
    <citation type="submission" date="2016-10" db="EMBL/GenBank/DDBJ databases">
        <authorList>
            <person name="de Groot N.N."/>
        </authorList>
    </citation>
    <scope>NUCLEOTIDE SEQUENCE [LARGE SCALE GENOMIC DNA]</scope>
    <source>
        <strain evidence="7 8">Nl18</strain>
    </source>
</reference>